<keyword evidence="3" id="KW-1185">Reference proteome</keyword>
<organism evidence="2 3">
    <name type="scientific">Bodo saltans</name>
    <name type="common">Flagellated protozoan</name>
    <dbReference type="NCBI Taxonomy" id="75058"/>
    <lineage>
        <taxon>Eukaryota</taxon>
        <taxon>Discoba</taxon>
        <taxon>Euglenozoa</taxon>
        <taxon>Kinetoplastea</taxon>
        <taxon>Metakinetoplastina</taxon>
        <taxon>Eubodonida</taxon>
        <taxon>Bodonidae</taxon>
        <taxon>Bodo</taxon>
    </lineage>
</organism>
<evidence type="ECO:0000256" key="1">
    <source>
        <dbReference type="SAM" id="MobiDB-lite"/>
    </source>
</evidence>
<evidence type="ECO:0000313" key="2">
    <source>
        <dbReference type="EMBL" id="CUG30440.1"/>
    </source>
</evidence>
<proteinExistence type="predicted"/>
<dbReference type="EMBL" id="CYKH01000743">
    <property type="protein sequence ID" value="CUG30440.1"/>
    <property type="molecule type" value="Genomic_DNA"/>
</dbReference>
<gene>
    <name evidence="2" type="ORF">BSAL_77260</name>
</gene>
<reference evidence="3" key="1">
    <citation type="submission" date="2015-09" db="EMBL/GenBank/DDBJ databases">
        <authorList>
            <consortium name="Pathogen Informatics"/>
        </authorList>
    </citation>
    <scope>NUCLEOTIDE SEQUENCE [LARGE SCALE GENOMIC DNA]</scope>
    <source>
        <strain evidence="3">Lake Konstanz</strain>
    </source>
</reference>
<dbReference type="AlphaFoldDB" id="A0A0S4IZD6"/>
<evidence type="ECO:0000313" key="3">
    <source>
        <dbReference type="Proteomes" id="UP000051952"/>
    </source>
</evidence>
<accession>A0A0S4IZD6</accession>
<feature type="compositionally biased region" description="Basic residues" evidence="1">
    <location>
        <begin position="52"/>
        <end position="61"/>
    </location>
</feature>
<dbReference type="VEuPathDB" id="TriTrypDB:BSAL_77260"/>
<dbReference type="Proteomes" id="UP000051952">
    <property type="component" value="Unassembled WGS sequence"/>
</dbReference>
<sequence length="983" mass="108871">MRRFNHHPRPGLNRLLSNIFAYVQKKDAARVESKSIGNAIKKLSTTTQSRPITKRTTPRKRPTTDTSRHPCLVQEPGTCQPGRCPLENIPADRCMRELRTGHCTLHASQQCPWKHDDSSSKYSHTLPENQHAIFEDAKLILQLFADAISDNEMWSQGEPSDFVSPVFESQGSANVLVGASIEKNIIVTCLWDTQSDVDNKEWLRDFQAKVHTRIAQVLQKLPFLFCELSKDDTPSISISKLIIEYIQNQHDQTLSIHNAICWQINAMVMSEAVLSPRMQIDLLGSMHLLSALRAAPVTALGFDASVLFATLHPQLCSSLKPFDLALDEGLVAQRKAMAMHVSYWEVRMRRVASMLCLAESNVIDINQFIAIVESIGCDLETVYAPVLHKIRGTREPTNDDLFDTRGSHRRDTATDYMVERLFPLGAAFASHIFQLCVEHIGRKSELLKMEPPYECWRNFCVEQRLPTCARANDFSDALNSLFSALHRCGVNTKAAREALLLSFEQRHHQWLDDQLKGDTLGSSTARIMRGSALIKRSTNSIERRMFDRDVTIRDYLPAGVTCIRPTTTLVLLRQMQYAQKRPHQALKHCVGMKRVSDAMRSISAIQDRSSNAVGRGTGTESQREHGLEVYFDMDESIGAEACAIASRLGHEKVLHVFWNALRKRGCISAAKYCLATSSTATGTDIVNAVLNIPTSNTSSAPPRRVGLNSQTVKVMLLGMHGGVDKQNISATVSRVILRQILEAIGRNPELLDADVSFLLFRCLGASDATLGAKLLMNQWDSPNSARPSTNHTLSRSGKTAATHGLDAIKLSLRRASGDESVASETDDASEAEAAERAVHFTSIMRSLGKYLHSNQVAASNRTLLAGSCGFIAGLTTLECRKWIAALGHDSPSRFFSNLLEEQASTSEAPSNSPHCVATALLKHVSIDDLRSLVDRQLTAMESGKLTPNSIRSETLLSPTAVLLEFVSQVSTSTRFADVLRALR</sequence>
<protein>
    <submittedName>
        <fullName evidence="2">Uncharacterized protein</fullName>
    </submittedName>
</protein>
<feature type="region of interest" description="Disordered" evidence="1">
    <location>
        <begin position="42"/>
        <end position="69"/>
    </location>
</feature>
<name>A0A0S4IZD6_BODSA</name>